<name>A0AAN9AWR6_9CAEN</name>
<comment type="caution">
    <text evidence="2">The sequence shown here is derived from an EMBL/GenBank/DDBJ whole genome shotgun (WGS) entry which is preliminary data.</text>
</comment>
<evidence type="ECO:0008006" key="4">
    <source>
        <dbReference type="Google" id="ProtNLM"/>
    </source>
</evidence>
<gene>
    <name evidence="2" type="ORF">V1264_006340</name>
</gene>
<dbReference type="Proteomes" id="UP001374579">
    <property type="component" value="Unassembled WGS sequence"/>
</dbReference>
<sequence>METSDIEGDGATMDVDAGMVSMDTNDEDDGIDDQIGSSMADSTDMDADAKDFQDFHAVPQPPGPTSEHASGKVWNLPEGSCRKKVLQRGEGLYGPVIGSCCTVTIQVTRPVGDLDLSWIGYPVGQGSFQVGEATTPVAYLLDQALTSMKKSEIAEVCVSGLKTVSGELLLQVTLHTFTPATPPWRMTPLEKCTSAKACKERGAQLFKEGNIYAAFAQFRSATRLLLSVLPLTFEDDETMEASHQQLLCQCYLNLAACQMKTGHNQEVATNCTKALYIDPTNVKALYRRASASVSMGNYLLAQGDLEKGLRKEPNNRALAELLQTVNVQVSQSQAQLVQGLSKMFS</sequence>
<accession>A0AAN9AWR6</accession>
<dbReference type="SUPFAM" id="SSF48452">
    <property type="entry name" value="TPR-like"/>
    <property type="match status" value="1"/>
</dbReference>
<dbReference type="Gene3D" id="1.25.40.10">
    <property type="entry name" value="Tetratricopeptide repeat domain"/>
    <property type="match status" value="1"/>
</dbReference>
<dbReference type="PANTHER" id="PTHR46512:SF10">
    <property type="entry name" value="FK506-BINDING PROTEIN-LIKE"/>
    <property type="match status" value="1"/>
</dbReference>
<evidence type="ECO:0000313" key="3">
    <source>
        <dbReference type="Proteomes" id="UP001374579"/>
    </source>
</evidence>
<dbReference type="PANTHER" id="PTHR46512">
    <property type="entry name" value="PEPTIDYLPROLYL ISOMERASE"/>
    <property type="match status" value="1"/>
</dbReference>
<organism evidence="2 3">
    <name type="scientific">Littorina saxatilis</name>
    <dbReference type="NCBI Taxonomy" id="31220"/>
    <lineage>
        <taxon>Eukaryota</taxon>
        <taxon>Metazoa</taxon>
        <taxon>Spiralia</taxon>
        <taxon>Lophotrochozoa</taxon>
        <taxon>Mollusca</taxon>
        <taxon>Gastropoda</taxon>
        <taxon>Caenogastropoda</taxon>
        <taxon>Littorinimorpha</taxon>
        <taxon>Littorinoidea</taxon>
        <taxon>Littorinidae</taxon>
        <taxon>Littorina</taxon>
    </lineage>
</organism>
<evidence type="ECO:0000256" key="1">
    <source>
        <dbReference type="SAM" id="MobiDB-lite"/>
    </source>
</evidence>
<dbReference type="InterPro" id="IPR019734">
    <property type="entry name" value="TPR_rpt"/>
</dbReference>
<dbReference type="EMBL" id="JBAMIC010000018">
    <property type="protein sequence ID" value="KAK7094845.1"/>
    <property type="molecule type" value="Genomic_DNA"/>
</dbReference>
<dbReference type="AlphaFoldDB" id="A0AAN9AWR6"/>
<feature type="region of interest" description="Disordered" evidence="1">
    <location>
        <begin position="1"/>
        <end position="45"/>
    </location>
</feature>
<reference evidence="2 3" key="1">
    <citation type="submission" date="2024-02" db="EMBL/GenBank/DDBJ databases">
        <title>Chromosome-scale genome assembly of the rough periwinkle Littorina saxatilis.</title>
        <authorList>
            <person name="De Jode A."/>
            <person name="Faria R."/>
            <person name="Formenti G."/>
            <person name="Sims Y."/>
            <person name="Smith T.P."/>
            <person name="Tracey A."/>
            <person name="Wood J.M.D."/>
            <person name="Zagrodzka Z.B."/>
            <person name="Johannesson K."/>
            <person name="Butlin R.K."/>
            <person name="Leder E.H."/>
        </authorList>
    </citation>
    <scope>NUCLEOTIDE SEQUENCE [LARGE SCALE GENOMIC DNA]</scope>
    <source>
        <strain evidence="2">Snail1</strain>
        <tissue evidence="2">Muscle</tissue>
    </source>
</reference>
<proteinExistence type="predicted"/>
<evidence type="ECO:0000313" key="2">
    <source>
        <dbReference type="EMBL" id="KAK7094845.1"/>
    </source>
</evidence>
<keyword evidence="3" id="KW-1185">Reference proteome</keyword>
<protein>
    <recommendedName>
        <fullName evidence="4">BDBT FKBP like N-terminal domain-containing protein</fullName>
    </recommendedName>
</protein>
<dbReference type="InterPro" id="IPR050754">
    <property type="entry name" value="FKBP4/5/8-like"/>
</dbReference>
<dbReference type="InterPro" id="IPR011990">
    <property type="entry name" value="TPR-like_helical_dom_sf"/>
</dbReference>
<dbReference type="SMART" id="SM00028">
    <property type="entry name" value="TPR"/>
    <property type="match status" value="3"/>
</dbReference>